<keyword evidence="7 14" id="KW-0418">Kinase</keyword>
<evidence type="ECO:0000256" key="3">
    <source>
        <dbReference type="ARBA" id="ARBA00012438"/>
    </source>
</evidence>
<evidence type="ECO:0000256" key="2">
    <source>
        <dbReference type="ARBA" id="ARBA00004370"/>
    </source>
</evidence>
<dbReference type="InterPro" id="IPR005467">
    <property type="entry name" value="His_kinase_dom"/>
</dbReference>
<comment type="subcellular location">
    <subcellularLocation>
        <location evidence="2">Membrane</location>
    </subcellularLocation>
</comment>
<dbReference type="SMART" id="SM00388">
    <property type="entry name" value="HisKA"/>
    <property type="match status" value="1"/>
</dbReference>
<evidence type="ECO:0000256" key="9">
    <source>
        <dbReference type="ARBA" id="ARBA00023012"/>
    </source>
</evidence>
<dbReference type="InterPro" id="IPR003594">
    <property type="entry name" value="HATPase_dom"/>
</dbReference>
<dbReference type="InterPro" id="IPR013727">
    <property type="entry name" value="2CSK_N"/>
</dbReference>
<dbReference type="InterPro" id="IPR003661">
    <property type="entry name" value="HisK_dim/P_dom"/>
</dbReference>
<dbReference type="Gene3D" id="3.30.565.10">
    <property type="entry name" value="Histidine kinase-like ATPase, C-terminal domain"/>
    <property type="match status" value="1"/>
</dbReference>
<dbReference type="InterPro" id="IPR036890">
    <property type="entry name" value="HATPase_C_sf"/>
</dbReference>
<dbReference type="PANTHER" id="PTHR45436">
    <property type="entry name" value="SENSOR HISTIDINE KINASE YKOH"/>
    <property type="match status" value="1"/>
</dbReference>
<dbReference type="Pfam" id="PF02518">
    <property type="entry name" value="HATPase_c"/>
    <property type="match status" value="1"/>
</dbReference>
<sequence length="469" mass="50639">MSSELPGAATGTLRSRLLYLLLLPLIALLIVSLAFDYRIAFEPAAEAYDHALSDDAVALAGRIRYLDSRLQVDLPAAAEAVLRTDRSDEEFLSIHGPANELLAGDADLHPEQAVKGRNPALSDGEFRGKKIRKASYRVDSAAGLVTVTVAETTRKRERTGSKILAGMLLPNILLIIATLALVYIGVRSGLAPLTQLSEEISRRQPHDLSPLPKRDIPAEAEPLVRAMDVLIEDLRSASAAQQAFLANAAHQLKTPLSGLQTQLELHAQELPGEYTQRAKRLLDATRRLGHLTHQLLALARSGPDANLVQEKRPVDLGKLLESIASGWFDQALARNIDLGFEAESAVVSGSEWMLREMLSNLIDNALRYTPDGGTVTVRSGLADGRPFIEVEDNGPGIPAAQQDRIFERFYRVNQAAGEGTGLGLAIVKEVADRHQASIQLTRAASETGTAIRISFAVPADERSAGFGLG</sequence>
<proteinExistence type="predicted"/>
<organism evidence="14">
    <name type="scientific">Dechloromonas aromatica (strain RCB)</name>
    <dbReference type="NCBI Taxonomy" id="159087"/>
    <lineage>
        <taxon>Bacteria</taxon>
        <taxon>Pseudomonadati</taxon>
        <taxon>Pseudomonadota</taxon>
        <taxon>Betaproteobacteria</taxon>
        <taxon>Rhodocyclales</taxon>
        <taxon>Azonexaceae</taxon>
        <taxon>Dechloromonas</taxon>
    </lineage>
</organism>
<dbReference type="PROSITE" id="PS50109">
    <property type="entry name" value="HIS_KIN"/>
    <property type="match status" value="1"/>
</dbReference>
<dbReference type="EC" id="2.7.13.3" evidence="3"/>
<dbReference type="InterPro" id="IPR003660">
    <property type="entry name" value="HAMP_dom"/>
</dbReference>
<feature type="transmembrane region" description="Helical" evidence="11">
    <location>
        <begin position="163"/>
        <end position="186"/>
    </location>
</feature>
<dbReference type="PANTHER" id="PTHR45436:SF1">
    <property type="entry name" value="SENSOR PROTEIN QSEC"/>
    <property type="match status" value="1"/>
</dbReference>
<keyword evidence="14" id="KW-0067">ATP-binding</keyword>
<dbReference type="Gene3D" id="1.10.287.130">
    <property type="match status" value="1"/>
</dbReference>
<dbReference type="SMART" id="SM00387">
    <property type="entry name" value="HATPase_c"/>
    <property type="match status" value="1"/>
</dbReference>
<evidence type="ECO:0000256" key="8">
    <source>
        <dbReference type="ARBA" id="ARBA00022989"/>
    </source>
</evidence>
<evidence type="ECO:0000256" key="5">
    <source>
        <dbReference type="ARBA" id="ARBA00022679"/>
    </source>
</evidence>
<gene>
    <name evidence="14" type="ordered locus">Daro_1181</name>
</gene>
<dbReference type="InterPro" id="IPR036097">
    <property type="entry name" value="HisK_dim/P_sf"/>
</dbReference>
<feature type="domain" description="Histidine kinase" evidence="12">
    <location>
        <begin position="247"/>
        <end position="459"/>
    </location>
</feature>
<feature type="transmembrane region" description="Helical" evidence="11">
    <location>
        <begin position="17"/>
        <end position="35"/>
    </location>
</feature>
<feature type="domain" description="HAMP" evidence="13">
    <location>
        <begin position="187"/>
        <end position="239"/>
    </location>
</feature>
<evidence type="ECO:0000256" key="1">
    <source>
        <dbReference type="ARBA" id="ARBA00000085"/>
    </source>
</evidence>
<dbReference type="PROSITE" id="PS50885">
    <property type="entry name" value="HAMP"/>
    <property type="match status" value="1"/>
</dbReference>
<dbReference type="InterPro" id="IPR004358">
    <property type="entry name" value="Sig_transdc_His_kin-like_C"/>
</dbReference>
<dbReference type="HOGENOM" id="CLU_000445_89_37_4"/>
<comment type="catalytic activity">
    <reaction evidence="1">
        <text>ATP + protein L-histidine = ADP + protein N-phospho-L-histidine.</text>
        <dbReference type="EC" id="2.7.13.3"/>
    </reaction>
</comment>
<evidence type="ECO:0000256" key="10">
    <source>
        <dbReference type="ARBA" id="ARBA00023136"/>
    </source>
</evidence>
<evidence type="ECO:0000259" key="12">
    <source>
        <dbReference type="PROSITE" id="PS50109"/>
    </source>
</evidence>
<dbReference type="Pfam" id="PF08521">
    <property type="entry name" value="2CSK_N"/>
    <property type="match status" value="1"/>
</dbReference>
<dbReference type="GO" id="GO:0005886">
    <property type="term" value="C:plasma membrane"/>
    <property type="evidence" value="ECO:0007669"/>
    <property type="project" value="TreeGrafter"/>
</dbReference>
<dbReference type="PRINTS" id="PR00344">
    <property type="entry name" value="BCTRLSENSOR"/>
</dbReference>
<dbReference type="AlphaFoldDB" id="Q47GU4"/>
<reference evidence="14" key="1">
    <citation type="submission" date="2005-08" db="EMBL/GenBank/DDBJ databases">
        <title>Complete sequence of Dechloromonas aromatica RCB.</title>
        <authorList>
            <person name="Salinero K.K."/>
            <person name="Copeland A."/>
            <person name="Lucas S."/>
            <person name="Lapidus A."/>
            <person name="Barry K."/>
            <person name="Detter J.C."/>
            <person name="Glavina T."/>
            <person name="Hammon N."/>
            <person name="Israni S."/>
            <person name="Pitluck S."/>
            <person name="Di Bartolo G."/>
            <person name="Trong S."/>
            <person name="Schmutz J."/>
            <person name="Larimer F."/>
            <person name="Land M."/>
            <person name="Ivanova N."/>
            <person name="Richardson P."/>
        </authorList>
    </citation>
    <scope>NUCLEOTIDE SEQUENCE</scope>
    <source>
        <strain evidence="14">RCB</strain>
    </source>
</reference>
<dbReference type="CDD" id="cd00082">
    <property type="entry name" value="HisKA"/>
    <property type="match status" value="1"/>
</dbReference>
<keyword evidence="4" id="KW-0597">Phosphoprotein</keyword>
<dbReference type="STRING" id="159087.Daro_1181"/>
<protein>
    <recommendedName>
        <fullName evidence="3">histidine kinase</fullName>
        <ecNumber evidence="3">2.7.13.3</ecNumber>
    </recommendedName>
</protein>
<dbReference type="GO" id="GO:0005524">
    <property type="term" value="F:ATP binding"/>
    <property type="evidence" value="ECO:0007669"/>
    <property type="project" value="UniProtKB-KW"/>
</dbReference>
<dbReference type="SUPFAM" id="SSF55874">
    <property type="entry name" value="ATPase domain of HSP90 chaperone/DNA topoisomerase II/histidine kinase"/>
    <property type="match status" value="1"/>
</dbReference>
<keyword evidence="9" id="KW-0902">Two-component regulatory system</keyword>
<evidence type="ECO:0000259" key="13">
    <source>
        <dbReference type="PROSITE" id="PS50885"/>
    </source>
</evidence>
<keyword evidence="8 11" id="KW-1133">Transmembrane helix</keyword>
<keyword evidence="10 11" id="KW-0472">Membrane</keyword>
<dbReference type="InterPro" id="IPR050428">
    <property type="entry name" value="TCS_sensor_his_kinase"/>
</dbReference>
<dbReference type="EMBL" id="CP000089">
    <property type="protein sequence ID" value="AAZ45937.1"/>
    <property type="molecule type" value="Genomic_DNA"/>
</dbReference>
<dbReference type="GO" id="GO:0000155">
    <property type="term" value="F:phosphorelay sensor kinase activity"/>
    <property type="evidence" value="ECO:0007669"/>
    <property type="project" value="InterPro"/>
</dbReference>
<accession>Q47GU4</accession>
<evidence type="ECO:0000256" key="11">
    <source>
        <dbReference type="SAM" id="Phobius"/>
    </source>
</evidence>
<evidence type="ECO:0000256" key="6">
    <source>
        <dbReference type="ARBA" id="ARBA00022692"/>
    </source>
</evidence>
<keyword evidence="14" id="KW-0547">Nucleotide-binding</keyword>
<dbReference type="CDD" id="cd00075">
    <property type="entry name" value="HATPase"/>
    <property type="match status" value="1"/>
</dbReference>
<evidence type="ECO:0000256" key="7">
    <source>
        <dbReference type="ARBA" id="ARBA00022777"/>
    </source>
</evidence>
<evidence type="ECO:0000256" key="4">
    <source>
        <dbReference type="ARBA" id="ARBA00022553"/>
    </source>
</evidence>
<keyword evidence="6 11" id="KW-0812">Transmembrane</keyword>
<evidence type="ECO:0000313" key="14">
    <source>
        <dbReference type="EMBL" id="AAZ45937.1"/>
    </source>
</evidence>
<dbReference type="Pfam" id="PF00512">
    <property type="entry name" value="HisKA"/>
    <property type="match status" value="1"/>
</dbReference>
<dbReference type="SUPFAM" id="SSF47384">
    <property type="entry name" value="Homodimeric domain of signal transducing histidine kinase"/>
    <property type="match status" value="1"/>
</dbReference>
<name>Q47GU4_DECAR</name>
<dbReference type="eggNOG" id="COG2205">
    <property type="taxonomic scope" value="Bacteria"/>
</dbReference>
<dbReference type="KEGG" id="dar:Daro_1181"/>
<keyword evidence="5" id="KW-0808">Transferase</keyword>